<dbReference type="Proteomes" id="UP000030744">
    <property type="component" value="Unassembled WGS sequence"/>
</dbReference>
<keyword evidence="5 11" id="KW-0456">Lyase</keyword>
<evidence type="ECO:0000256" key="5">
    <source>
        <dbReference type="ARBA" id="ARBA00023239"/>
    </source>
</evidence>
<evidence type="ECO:0000256" key="8">
    <source>
        <dbReference type="ARBA" id="ARBA00032837"/>
    </source>
</evidence>
<dbReference type="UniPathway" id="UPA00251">
    <property type="reaction ID" value="UER00318"/>
</dbReference>
<comment type="pathway">
    <text evidence="1">Porphyrin-containing compound metabolism; protoporphyrin-IX biosynthesis; coproporphyrinogen-III from 5-aminolevulinate: step 1/4.</text>
</comment>
<evidence type="ECO:0000256" key="3">
    <source>
        <dbReference type="ARBA" id="ARBA00012053"/>
    </source>
</evidence>
<dbReference type="InterPro" id="IPR013785">
    <property type="entry name" value="Aldolase_TIM"/>
</dbReference>
<dbReference type="AlphaFoldDB" id="U6JX13"/>
<evidence type="ECO:0000256" key="1">
    <source>
        <dbReference type="ARBA" id="ARBA00004694"/>
    </source>
</evidence>
<accession>U6JX13</accession>
<comment type="function">
    <text evidence="7">Catalyzes an early step in the biosynthesis of tetrapyrroles. Binds two molecules of 5-aminolevulinate per subunit, each at a distinct site, and catalyzes their condensation to form porphobilinogen.</text>
</comment>
<evidence type="ECO:0000256" key="7">
    <source>
        <dbReference type="ARBA" id="ARBA00025628"/>
    </source>
</evidence>
<dbReference type="OrthoDB" id="1530at2759"/>
<dbReference type="InterPro" id="IPR001731">
    <property type="entry name" value="ALAD"/>
</dbReference>
<dbReference type="GO" id="GO:0005829">
    <property type="term" value="C:cytosol"/>
    <property type="evidence" value="ECO:0007669"/>
    <property type="project" value="TreeGrafter"/>
</dbReference>
<dbReference type="EMBL" id="HG682244">
    <property type="protein sequence ID" value="CDJ30010.1"/>
    <property type="molecule type" value="Genomic_DNA"/>
</dbReference>
<protein>
    <recommendedName>
        <fullName evidence="3">porphobilinogen synthase</fullName>
        <ecNumber evidence="3">4.2.1.24</ecNumber>
    </recommendedName>
    <alternativeName>
        <fullName evidence="8">Porphobilinogen synthase</fullName>
    </alternativeName>
</protein>
<sequence length="188" mass="20300">MPEWTSRSLEIEAVGLWFLDVDEETGVVLNDMTVYQICKQSVNLARAGADMVCPSEMMDGRVTAIREALDMEGCVDTSILSYACKYASGADMVCPSEMMDGRVTAIREALDMEGCVDTSILSYACKYASSLYGPFRDAVGSNIKGGVDKKTYQMDTSNALEAEREAELGACLLLAYSPLGFVAAVFSA</sequence>
<name>U6JX13_9EIME</name>
<dbReference type="VEuPathDB" id="ToxoDB:EMH_0054470"/>
<dbReference type="GO" id="GO:0006782">
    <property type="term" value="P:protoporphyrinogen IX biosynthetic process"/>
    <property type="evidence" value="ECO:0007669"/>
    <property type="project" value="UniProtKB-UniPathway"/>
</dbReference>
<comment type="similarity">
    <text evidence="2 10">Belongs to the ALAD family.</text>
</comment>
<dbReference type="GO" id="GO:0008270">
    <property type="term" value="F:zinc ion binding"/>
    <property type="evidence" value="ECO:0007669"/>
    <property type="project" value="TreeGrafter"/>
</dbReference>
<dbReference type="SMART" id="SM01004">
    <property type="entry name" value="ALAD"/>
    <property type="match status" value="1"/>
</dbReference>
<evidence type="ECO:0000256" key="6">
    <source>
        <dbReference type="ARBA" id="ARBA00023244"/>
    </source>
</evidence>
<keyword evidence="6" id="KW-0627">Porphyrin biosynthesis</keyword>
<reference evidence="11" key="2">
    <citation type="submission" date="2013-10" db="EMBL/GenBank/DDBJ databases">
        <authorList>
            <person name="Aslett M."/>
        </authorList>
    </citation>
    <scope>NUCLEOTIDE SEQUENCE [LARGE SCALE GENOMIC DNA]</scope>
    <source>
        <strain evidence="11">Houghton</strain>
    </source>
</reference>
<dbReference type="Gene3D" id="3.20.20.70">
    <property type="entry name" value="Aldolase class I"/>
    <property type="match status" value="2"/>
</dbReference>
<evidence type="ECO:0000313" key="12">
    <source>
        <dbReference type="Proteomes" id="UP000030744"/>
    </source>
</evidence>
<evidence type="ECO:0000256" key="2">
    <source>
        <dbReference type="ARBA" id="ARBA00008055"/>
    </source>
</evidence>
<comment type="catalytic activity">
    <reaction evidence="9">
        <text>2 5-aminolevulinate = porphobilinogen + 2 H2O + H(+)</text>
        <dbReference type="Rhea" id="RHEA:24064"/>
        <dbReference type="ChEBI" id="CHEBI:15377"/>
        <dbReference type="ChEBI" id="CHEBI:15378"/>
        <dbReference type="ChEBI" id="CHEBI:58126"/>
        <dbReference type="ChEBI" id="CHEBI:356416"/>
        <dbReference type="EC" id="4.2.1.24"/>
    </reaction>
</comment>
<dbReference type="GO" id="GO:0004655">
    <property type="term" value="F:porphobilinogen synthase activity"/>
    <property type="evidence" value="ECO:0007669"/>
    <property type="project" value="UniProtKB-EC"/>
</dbReference>
<dbReference type="PANTHER" id="PTHR11458:SF0">
    <property type="entry name" value="DELTA-AMINOLEVULINIC ACID DEHYDRATASE"/>
    <property type="match status" value="1"/>
</dbReference>
<dbReference type="GeneID" id="25380109"/>
<proteinExistence type="inferred from homology"/>
<evidence type="ECO:0000256" key="4">
    <source>
        <dbReference type="ARBA" id="ARBA00023133"/>
    </source>
</evidence>
<dbReference type="PRINTS" id="PR00144">
    <property type="entry name" value="DALDHYDRTASE"/>
</dbReference>
<evidence type="ECO:0000313" key="11">
    <source>
        <dbReference type="EMBL" id="CDJ30010.1"/>
    </source>
</evidence>
<dbReference type="EC" id="4.2.1.24" evidence="3"/>
<dbReference type="PANTHER" id="PTHR11458">
    <property type="entry name" value="DELTA-AMINOLEVULINIC ACID DEHYDRATASE"/>
    <property type="match status" value="1"/>
</dbReference>
<gene>
    <name evidence="11" type="ORF">EMH_0054470</name>
</gene>
<keyword evidence="4" id="KW-0350">Heme biosynthesis</keyword>
<dbReference type="RefSeq" id="XP_013352577.1">
    <property type="nucleotide sequence ID" value="XM_013497123.1"/>
</dbReference>
<dbReference type="Pfam" id="PF00490">
    <property type="entry name" value="ALAD"/>
    <property type="match status" value="1"/>
</dbReference>
<evidence type="ECO:0000256" key="10">
    <source>
        <dbReference type="RuleBase" id="RU004161"/>
    </source>
</evidence>
<reference evidence="11" key="1">
    <citation type="submission" date="2013-10" db="EMBL/GenBank/DDBJ databases">
        <title>Genomic analysis of the causative agents of coccidiosis in chickens.</title>
        <authorList>
            <person name="Reid A.J."/>
            <person name="Blake D."/>
            <person name="Billington K."/>
            <person name="Browne H."/>
            <person name="Dunn M."/>
            <person name="Hung S."/>
            <person name="Kawahara F."/>
            <person name="Miranda-Saavedra D."/>
            <person name="Mourier T."/>
            <person name="Nagra H."/>
            <person name="Otto T.D."/>
            <person name="Rawlings N."/>
            <person name="Sanchez A."/>
            <person name="Sanders M."/>
            <person name="Subramaniam C."/>
            <person name="Tay Y."/>
            <person name="Dear P."/>
            <person name="Doerig C."/>
            <person name="Gruber A."/>
            <person name="Parkinson J."/>
            <person name="Shirley M."/>
            <person name="Wan K.L."/>
            <person name="Berriman M."/>
            <person name="Tomley F."/>
            <person name="Pain A."/>
        </authorList>
    </citation>
    <scope>NUCLEOTIDE SEQUENCE [LARGE SCALE GENOMIC DNA]</scope>
    <source>
        <strain evidence="11">Houghton</strain>
    </source>
</reference>
<organism evidence="11 12">
    <name type="scientific">Eimeria mitis</name>
    <dbReference type="NCBI Taxonomy" id="44415"/>
    <lineage>
        <taxon>Eukaryota</taxon>
        <taxon>Sar</taxon>
        <taxon>Alveolata</taxon>
        <taxon>Apicomplexa</taxon>
        <taxon>Conoidasida</taxon>
        <taxon>Coccidia</taxon>
        <taxon>Eucoccidiorida</taxon>
        <taxon>Eimeriorina</taxon>
        <taxon>Eimeriidae</taxon>
        <taxon>Eimeria</taxon>
    </lineage>
</organism>
<keyword evidence="12" id="KW-1185">Reference proteome</keyword>
<dbReference type="SUPFAM" id="SSF51569">
    <property type="entry name" value="Aldolase"/>
    <property type="match status" value="2"/>
</dbReference>
<evidence type="ECO:0000256" key="9">
    <source>
        <dbReference type="ARBA" id="ARBA00047651"/>
    </source>
</evidence>